<keyword evidence="3" id="KW-0378">Hydrolase</keyword>
<evidence type="ECO:0000256" key="2">
    <source>
        <dbReference type="ARBA" id="ARBA00022737"/>
    </source>
</evidence>
<dbReference type="GO" id="GO:0047617">
    <property type="term" value="F:fatty acyl-CoA hydrolase activity"/>
    <property type="evidence" value="ECO:0007669"/>
    <property type="project" value="TreeGrafter"/>
</dbReference>
<dbReference type="SUPFAM" id="SSF54637">
    <property type="entry name" value="Thioesterase/thiol ester dehydrase-isomerase"/>
    <property type="match status" value="2"/>
</dbReference>
<keyword evidence="8" id="KW-1185">Reference proteome</keyword>
<sequence length="393" mass="44288">MSSTKSSVRYPWTEERLLAAPPRDPASQLPKPPRPLQVTYPFSSDDLLREHYRSPWGEVRIGKILEDLDSLSALIAFEHCNVADLASRPPLLVTAGVEAIELRSSRLELREDMKMSGRVVWAGSSSVDIGMELEQAGQLQLTALFTFVARDMLTNRPHPISPLHPKTRQEREQFCEREVINQRRKEARAAAKGSTSLQQAASLEEARWAEQLLAVAKTKMDLPALADSNLLLMDDTSLENTFTCQPQMRNVHGRVFGGFLMRRAFELAHSTTYLFAGCRPRAVEVEQVTFRRPVNIGDLMRLKSWVTHTWVSPHNPEQVLVVLDGMAQLQVEASVTQPERRSSVVTNTFHCVFSFELQRDEEGAPVPPKRVLPSTEQQALKVARAVFGRELPF</sequence>
<dbReference type="InterPro" id="IPR033120">
    <property type="entry name" value="HOTDOG_ACOT"/>
</dbReference>
<evidence type="ECO:0000256" key="3">
    <source>
        <dbReference type="ARBA" id="ARBA00022801"/>
    </source>
</evidence>
<dbReference type="GeneID" id="17355342"/>
<dbReference type="AlphaFoldDB" id="E1ZEG4"/>
<feature type="region of interest" description="Disordered" evidence="5">
    <location>
        <begin position="15"/>
        <end position="35"/>
    </location>
</feature>
<evidence type="ECO:0000256" key="5">
    <source>
        <dbReference type="SAM" id="MobiDB-lite"/>
    </source>
</evidence>
<keyword evidence="2" id="KW-0677">Repeat</keyword>
<dbReference type="InterPro" id="IPR029069">
    <property type="entry name" value="HotDog_dom_sf"/>
</dbReference>
<dbReference type="eggNOG" id="KOG2763">
    <property type="taxonomic scope" value="Eukaryota"/>
</dbReference>
<dbReference type="STRING" id="554065.E1ZEG4"/>
<dbReference type="Gene3D" id="3.10.129.10">
    <property type="entry name" value="Hotdog Thioesterase"/>
    <property type="match status" value="2"/>
</dbReference>
<dbReference type="RefSeq" id="XP_005848127.1">
    <property type="nucleotide sequence ID" value="XM_005848065.1"/>
</dbReference>
<name>E1ZEG4_CHLVA</name>
<proteinExistence type="inferred from homology"/>
<feature type="domain" description="HotDog ACOT-type" evidence="6">
    <location>
        <begin position="234"/>
        <end position="361"/>
    </location>
</feature>
<dbReference type="OMA" id="ETWERTY"/>
<dbReference type="FunCoup" id="E1ZEG4">
    <property type="interactions" value="971"/>
</dbReference>
<dbReference type="KEGG" id="cvr:CHLNCDRAFT_145453"/>
<keyword evidence="4" id="KW-0809">Transit peptide</keyword>
<dbReference type="GO" id="GO:0006637">
    <property type="term" value="P:acyl-CoA metabolic process"/>
    <property type="evidence" value="ECO:0007669"/>
    <property type="project" value="TreeGrafter"/>
</dbReference>
<organism evidence="8">
    <name type="scientific">Chlorella variabilis</name>
    <name type="common">Green alga</name>
    <dbReference type="NCBI Taxonomy" id="554065"/>
    <lineage>
        <taxon>Eukaryota</taxon>
        <taxon>Viridiplantae</taxon>
        <taxon>Chlorophyta</taxon>
        <taxon>core chlorophytes</taxon>
        <taxon>Trebouxiophyceae</taxon>
        <taxon>Chlorellales</taxon>
        <taxon>Chlorellaceae</taxon>
        <taxon>Chlorella clade</taxon>
        <taxon>Chlorella</taxon>
    </lineage>
</organism>
<dbReference type="PANTHER" id="PTHR12655">
    <property type="entry name" value="ACYL-COA THIOESTERASE"/>
    <property type="match status" value="1"/>
</dbReference>
<gene>
    <name evidence="7" type="ORF">CHLNCDRAFT_145453</name>
</gene>
<dbReference type="PANTHER" id="PTHR12655:SF0">
    <property type="entry name" value="ACYL-COENZYME A THIOESTERASE 9, MITOCHONDRIAL"/>
    <property type="match status" value="1"/>
</dbReference>
<evidence type="ECO:0000259" key="6">
    <source>
        <dbReference type="PROSITE" id="PS51770"/>
    </source>
</evidence>
<evidence type="ECO:0000313" key="7">
    <source>
        <dbReference type="EMBL" id="EFN56025.1"/>
    </source>
</evidence>
<dbReference type="CDD" id="cd03442">
    <property type="entry name" value="BFIT_BACH"/>
    <property type="match status" value="2"/>
</dbReference>
<dbReference type="EMBL" id="GL433843">
    <property type="protein sequence ID" value="EFN56025.1"/>
    <property type="molecule type" value="Genomic_DNA"/>
</dbReference>
<dbReference type="Proteomes" id="UP000008141">
    <property type="component" value="Unassembled WGS sequence"/>
</dbReference>
<accession>E1ZEG4</accession>
<dbReference type="InParanoid" id="E1ZEG4"/>
<evidence type="ECO:0000256" key="4">
    <source>
        <dbReference type="ARBA" id="ARBA00022946"/>
    </source>
</evidence>
<reference evidence="7 8" key="1">
    <citation type="journal article" date="2010" name="Plant Cell">
        <title>The Chlorella variabilis NC64A genome reveals adaptation to photosymbiosis, coevolution with viruses, and cryptic sex.</title>
        <authorList>
            <person name="Blanc G."/>
            <person name="Duncan G."/>
            <person name="Agarkova I."/>
            <person name="Borodovsky M."/>
            <person name="Gurnon J."/>
            <person name="Kuo A."/>
            <person name="Lindquist E."/>
            <person name="Lucas S."/>
            <person name="Pangilinan J."/>
            <person name="Polle J."/>
            <person name="Salamov A."/>
            <person name="Terry A."/>
            <person name="Yamada T."/>
            <person name="Dunigan D.D."/>
            <person name="Grigoriev I.V."/>
            <person name="Claverie J.M."/>
            <person name="Van Etten J.L."/>
        </authorList>
    </citation>
    <scope>NUCLEOTIDE SEQUENCE [LARGE SCALE GENOMIC DNA]</scope>
    <source>
        <strain evidence="7 8">NC64A</strain>
    </source>
</reference>
<feature type="domain" description="HotDog ACOT-type" evidence="6">
    <location>
        <begin position="38"/>
        <end position="153"/>
    </location>
</feature>
<comment type="similarity">
    <text evidence="1">Belongs to the acyl coenzyme A hydrolase family.</text>
</comment>
<dbReference type="OrthoDB" id="331699at2759"/>
<protein>
    <recommendedName>
        <fullName evidence="6">HotDog ACOT-type domain-containing protein</fullName>
    </recommendedName>
</protein>
<dbReference type="PROSITE" id="PS51770">
    <property type="entry name" value="HOTDOG_ACOT"/>
    <property type="match status" value="2"/>
</dbReference>
<evidence type="ECO:0000313" key="8">
    <source>
        <dbReference type="Proteomes" id="UP000008141"/>
    </source>
</evidence>
<evidence type="ECO:0000256" key="1">
    <source>
        <dbReference type="ARBA" id="ARBA00010458"/>
    </source>
</evidence>